<sequence length="93" mass="9933">MLLGASLCQDRVLVCCLATRRSSGASSIAPGSDLLLLTLRGSPVASPVRRRVGSQSVESQSSRMSDSLPPFRQIPHSWQHVALCLIFKSLGLA</sequence>
<dbReference type="AlphaFoldDB" id="I7GM24"/>
<name>I7GM24_MACFA</name>
<protein>
    <submittedName>
        <fullName evidence="1">Macaca fascicularis brain cDNA clone: QtrA-17233, similar to human PTX1 protein (PTX1), mRNA, RefSeq: NM_016570.1</fullName>
    </submittedName>
</protein>
<proteinExistence type="evidence at transcript level"/>
<dbReference type="EMBL" id="AB171786">
    <property type="protein sequence ID" value="BAE88849.1"/>
    <property type="molecule type" value="mRNA"/>
</dbReference>
<evidence type="ECO:0000313" key="1">
    <source>
        <dbReference type="EMBL" id="BAE88849.1"/>
    </source>
</evidence>
<reference evidence="1" key="1">
    <citation type="journal article" date="2007" name="PLoS Biol.">
        <title>Rate of evolution in brain-expressed genes in humans and other primates.</title>
        <authorList>
            <person name="Wang H.-Y."/>
            <person name="Chien H.-C."/>
            <person name="Osada N."/>
            <person name="Hashimoto K."/>
            <person name="Sugano S."/>
            <person name="Gojobori T."/>
            <person name="Chou C.-K."/>
            <person name="Tsai S.-F."/>
            <person name="Wu C.-I."/>
            <person name="Shen C.-K.J."/>
        </authorList>
    </citation>
    <scope>NUCLEOTIDE SEQUENCE</scope>
</reference>
<organism evidence="1">
    <name type="scientific">Macaca fascicularis</name>
    <name type="common">Crab-eating macaque</name>
    <name type="synonym">Cynomolgus monkey</name>
    <dbReference type="NCBI Taxonomy" id="9541"/>
    <lineage>
        <taxon>Eukaryota</taxon>
        <taxon>Metazoa</taxon>
        <taxon>Chordata</taxon>
        <taxon>Craniata</taxon>
        <taxon>Vertebrata</taxon>
        <taxon>Euteleostomi</taxon>
        <taxon>Mammalia</taxon>
        <taxon>Eutheria</taxon>
        <taxon>Euarchontoglires</taxon>
        <taxon>Primates</taxon>
        <taxon>Haplorrhini</taxon>
        <taxon>Catarrhini</taxon>
        <taxon>Cercopithecidae</taxon>
        <taxon>Cercopithecinae</taxon>
        <taxon>Macaca</taxon>
    </lineage>
</organism>
<accession>I7GM24</accession>